<protein>
    <submittedName>
        <fullName evidence="1">Uncharacterized protein</fullName>
    </submittedName>
</protein>
<dbReference type="EMBL" id="CM045770">
    <property type="protein sequence ID" value="KAI7991607.1"/>
    <property type="molecule type" value="Genomic_DNA"/>
</dbReference>
<keyword evidence="2" id="KW-1185">Reference proteome</keyword>
<accession>A0ACC0FU42</accession>
<evidence type="ECO:0000313" key="2">
    <source>
        <dbReference type="Proteomes" id="UP001060215"/>
    </source>
</evidence>
<organism evidence="1 2">
    <name type="scientific">Camellia lanceoleosa</name>
    <dbReference type="NCBI Taxonomy" id="1840588"/>
    <lineage>
        <taxon>Eukaryota</taxon>
        <taxon>Viridiplantae</taxon>
        <taxon>Streptophyta</taxon>
        <taxon>Embryophyta</taxon>
        <taxon>Tracheophyta</taxon>
        <taxon>Spermatophyta</taxon>
        <taxon>Magnoliopsida</taxon>
        <taxon>eudicotyledons</taxon>
        <taxon>Gunneridae</taxon>
        <taxon>Pentapetalae</taxon>
        <taxon>asterids</taxon>
        <taxon>Ericales</taxon>
        <taxon>Theaceae</taxon>
        <taxon>Camellia</taxon>
    </lineage>
</organism>
<sequence length="89" mass="9625">MSSTPELSAFCSVVAGQPNAAASLISGNLSLSVAQIPVGIYKSECFQRIAADPHGASLEYTKRIQCGNSNTTTGRTKDIYMHEQWWMVT</sequence>
<comment type="caution">
    <text evidence="1">The sequence shown here is derived from an EMBL/GenBank/DDBJ whole genome shotgun (WGS) entry which is preliminary data.</text>
</comment>
<dbReference type="Proteomes" id="UP001060215">
    <property type="component" value="Chromosome 13"/>
</dbReference>
<name>A0ACC0FU42_9ERIC</name>
<gene>
    <name evidence="1" type="ORF">LOK49_LG12G00678</name>
</gene>
<evidence type="ECO:0000313" key="1">
    <source>
        <dbReference type="EMBL" id="KAI7991607.1"/>
    </source>
</evidence>
<proteinExistence type="predicted"/>
<reference evidence="1 2" key="1">
    <citation type="journal article" date="2022" name="Plant J.">
        <title>Chromosome-level genome of Camellia lanceoleosa provides a valuable resource for understanding genome evolution and self-incompatibility.</title>
        <authorList>
            <person name="Gong W."/>
            <person name="Xiao S."/>
            <person name="Wang L."/>
            <person name="Liao Z."/>
            <person name="Chang Y."/>
            <person name="Mo W."/>
            <person name="Hu G."/>
            <person name="Li W."/>
            <person name="Zhao G."/>
            <person name="Zhu H."/>
            <person name="Hu X."/>
            <person name="Ji K."/>
            <person name="Xiang X."/>
            <person name="Song Q."/>
            <person name="Yuan D."/>
            <person name="Jin S."/>
            <person name="Zhang L."/>
        </authorList>
    </citation>
    <scope>NUCLEOTIDE SEQUENCE [LARGE SCALE GENOMIC DNA]</scope>
    <source>
        <strain evidence="1">SQ_2022a</strain>
    </source>
</reference>